<organism evidence="1 2">
    <name type="scientific">Fusarium oxysporum f. sp. cubense</name>
    <dbReference type="NCBI Taxonomy" id="61366"/>
    <lineage>
        <taxon>Eukaryota</taxon>
        <taxon>Fungi</taxon>
        <taxon>Dikarya</taxon>
        <taxon>Ascomycota</taxon>
        <taxon>Pezizomycotina</taxon>
        <taxon>Sordariomycetes</taxon>
        <taxon>Hypocreomycetidae</taxon>
        <taxon>Hypocreales</taxon>
        <taxon>Nectriaceae</taxon>
        <taxon>Fusarium</taxon>
        <taxon>Fusarium oxysporum species complex</taxon>
    </lineage>
</organism>
<protein>
    <submittedName>
        <fullName evidence="1">Uncharacterized protein</fullName>
    </submittedName>
</protein>
<name>A0A5C6SBX8_FUSOC</name>
<evidence type="ECO:0000313" key="1">
    <source>
        <dbReference type="EMBL" id="TXB95823.1"/>
    </source>
</evidence>
<dbReference type="AlphaFoldDB" id="A0A5C6SBX8"/>
<sequence length="68" mass="7984">MQKSFRDPGPYGVLKFGLHRLLLWYRSDPSTSRIIYGSQDQVPHWSWMAYPGEIKYLAENTIELGLLR</sequence>
<dbReference type="Proteomes" id="UP000321331">
    <property type="component" value="Unassembled WGS sequence"/>
</dbReference>
<proteinExistence type="predicted"/>
<reference evidence="1 2" key="1">
    <citation type="submission" date="2019-07" db="EMBL/GenBank/DDBJ databases">
        <title>The First High-Quality Draft Genome Sequence of the Causal Agent of the Current Panama Disease Epidemic.</title>
        <authorList>
            <person name="Warmington R.J."/>
            <person name="Kay W."/>
            <person name="Jeffries A."/>
            <person name="Bebber D."/>
            <person name="Moore K."/>
            <person name="Studholme D.J."/>
        </authorList>
    </citation>
    <scope>NUCLEOTIDE SEQUENCE [LARGE SCALE GENOMIC DNA]</scope>
    <source>
        <strain evidence="1 2">TR4</strain>
    </source>
</reference>
<dbReference type="EMBL" id="VMNF01000015">
    <property type="protein sequence ID" value="TXB95823.1"/>
    <property type="molecule type" value="Genomic_DNA"/>
</dbReference>
<comment type="caution">
    <text evidence="1">The sequence shown here is derived from an EMBL/GenBank/DDBJ whole genome shotgun (WGS) entry which is preliminary data.</text>
</comment>
<accession>A0A5C6SBX8</accession>
<evidence type="ECO:0000313" key="2">
    <source>
        <dbReference type="Proteomes" id="UP000321331"/>
    </source>
</evidence>
<gene>
    <name evidence="1" type="ORF">FocTR4_00016752</name>
</gene>